<keyword evidence="4" id="KW-0963">Cytoplasm</keyword>
<feature type="domain" description="SOCS box" evidence="7">
    <location>
        <begin position="235"/>
        <end position="284"/>
    </location>
</feature>
<comment type="caution">
    <text evidence="8">The sequence shown here is derived from an EMBL/GenBank/DDBJ whole genome shotgun (WGS) entry which is preliminary data.</text>
</comment>
<proteinExistence type="inferred from homology"/>
<evidence type="ECO:0000256" key="2">
    <source>
        <dbReference type="ARBA" id="ARBA00004906"/>
    </source>
</evidence>
<protein>
    <submittedName>
        <fullName evidence="8">SPRY domain-containing SOCS box protein 2-like</fullName>
    </submittedName>
</protein>
<dbReference type="InterPro" id="IPR001496">
    <property type="entry name" value="SOCS_box"/>
</dbReference>
<dbReference type="InterPro" id="IPR013320">
    <property type="entry name" value="ConA-like_dom_sf"/>
</dbReference>
<dbReference type="PANTHER" id="PTHR12245:SF2">
    <property type="entry name" value="SPRY DOMAIN-CONTAINING SOCS BOX PROTEIN 2"/>
    <property type="match status" value="1"/>
</dbReference>
<organism evidence="8 9">
    <name type="scientific">Acipenser oxyrinchus oxyrinchus</name>
    <dbReference type="NCBI Taxonomy" id="40147"/>
    <lineage>
        <taxon>Eukaryota</taxon>
        <taxon>Metazoa</taxon>
        <taxon>Chordata</taxon>
        <taxon>Craniata</taxon>
        <taxon>Vertebrata</taxon>
        <taxon>Euteleostomi</taxon>
        <taxon>Actinopterygii</taxon>
        <taxon>Chondrostei</taxon>
        <taxon>Acipenseriformes</taxon>
        <taxon>Acipenseridae</taxon>
        <taxon>Acipenser</taxon>
    </lineage>
</organism>
<dbReference type="PANTHER" id="PTHR12245">
    <property type="entry name" value="SPRY DOMAIN CONTAINING SOCS BOX PROTEIN"/>
    <property type="match status" value="1"/>
</dbReference>
<feature type="domain" description="B30.2/SPRY" evidence="6">
    <location>
        <begin position="39"/>
        <end position="245"/>
    </location>
</feature>
<comment type="subcellular location">
    <subcellularLocation>
        <location evidence="1">Cytoplasm</location>
    </subcellularLocation>
</comment>
<evidence type="ECO:0000313" key="8">
    <source>
        <dbReference type="EMBL" id="KAK1163303.1"/>
    </source>
</evidence>
<reference evidence="8" key="1">
    <citation type="submission" date="2022-02" db="EMBL/GenBank/DDBJ databases">
        <title>Atlantic sturgeon de novo genome assembly.</title>
        <authorList>
            <person name="Stock M."/>
            <person name="Klopp C."/>
            <person name="Guiguen Y."/>
            <person name="Cabau C."/>
            <person name="Parinello H."/>
            <person name="Santidrian Yebra-Pimentel E."/>
            <person name="Kuhl H."/>
            <person name="Dirks R.P."/>
            <person name="Guessner J."/>
            <person name="Wuertz S."/>
            <person name="Du K."/>
            <person name="Schartl M."/>
        </authorList>
    </citation>
    <scope>NUCLEOTIDE SEQUENCE</scope>
    <source>
        <strain evidence="8">STURGEONOMICS-FGT-2020</strain>
        <tissue evidence="8">Whole blood</tissue>
    </source>
</reference>
<dbReference type="SMART" id="SM00449">
    <property type="entry name" value="SPRY"/>
    <property type="match status" value="1"/>
</dbReference>
<dbReference type="Gene3D" id="1.10.750.20">
    <property type="entry name" value="SOCS box"/>
    <property type="match status" value="1"/>
</dbReference>
<name>A0AAD8D8U4_ACIOX</name>
<dbReference type="Gene3D" id="2.60.120.920">
    <property type="match status" value="1"/>
</dbReference>
<dbReference type="Pfam" id="PF07525">
    <property type="entry name" value="SOCS_box"/>
    <property type="match status" value="1"/>
</dbReference>
<dbReference type="EMBL" id="JAGXEW010000015">
    <property type="protein sequence ID" value="KAK1163303.1"/>
    <property type="molecule type" value="Genomic_DNA"/>
</dbReference>
<dbReference type="Proteomes" id="UP001230051">
    <property type="component" value="Unassembled WGS sequence"/>
</dbReference>
<dbReference type="SUPFAM" id="SSF49899">
    <property type="entry name" value="Concanavalin A-like lectins/glucanases"/>
    <property type="match status" value="1"/>
</dbReference>
<evidence type="ECO:0000256" key="1">
    <source>
        <dbReference type="ARBA" id="ARBA00004496"/>
    </source>
</evidence>
<dbReference type="PROSITE" id="PS50225">
    <property type="entry name" value="SOCS"/>
    <property type="match status" value="1"/>
</dbReference>
<evidence type="ECO:0000313" key="9">
    <source>
        <dbReference type="Proteomes" id="UP001230051"/>
    </source>
</evidence>
<dbReference type="SMART" id="SM00969">
    <property type="entry name" value="SOCS_box"/>
    <property type="match status" value="1"/>
</dbReference>
<dbReference type="InterPro" id="IPR003877">
    <property type="entry name" value="SPRY_dom"/>
</dbReference>
<dbReference type="InterPro" id="IPR001870">
    <property type="entry name" value="B30.2/SPRY"/>
</dbReference>
<evidence type="ECO:0000256" key="4">
    <source>
        <dbReference type="ARBA" id="ARBA00022490"/>
    </source>
</evidence>
<evidence type="ECO:0000256" key="3">
    <source>
        <dbReference type="ARBA" id="ARBA00010910"/>
    </source>
</evidence>
<dbReference type="GO" id="GO:0016567">
    <property type="term" value="P:protein ubiquitination"/>
    <property type="evidence" value="ECO:0007669"/>
    <property type="project" value="UniProtKB-ARBA"/>
</dbReference>
<keyword evidence="9" id="KW-1185">Reference proteome</keyword>
<evidence type="ECO:0000259" key="7">
    <source>
        <dbReference type="PROSITE" id="PS50225"/>
    </source>
</evidence>
<dbReference type="PROSITE" id="PS50188">
    <property type="entry name" value="B302_SPRY"/>
    <property type="match status" value="1"/>
</dbReference>
<sequence length="289" mass="31170">MGQKLVTSLLWQLGGSEESKAGFPIPVHPPPSASQALCSLADTDALSAPDRLAELLALPHCSPEVQSQHGWNAQDSSPCMTVCGSPLTFKRRPTAQTTDSIRGRMGYMSGLHVWEISWPPSQRGTHAVVGVSTTQAPLQAEGYQALLGSDPHSWGLDLGKGVLYHRGQARRYPTGRWAEEMTSSGFPERILVVLDLQCGTLGYALEDGRYLGVAFQGLKGAAFHPAVSAVWGQCEVTIKYRNGLKPQPLSLQQLCRQSVREALGPSRLAGVWSLPLPSAVQSSLLLQQH</sequence>
<dbReference type="Pfam" id="PF00622">
    <property type="entry name" value="SPRY"/>
    <property type="match status" value="1"/>
</dbReference>
<dbReference type="AlphaFoldDB" id="A0AAD8D8U4"/>
<accession>A0AAD8D8U4</accession>
<comment type="similarity">
    <text evidence="3">Belongs to the SPSB family.</text>
</comment>
<evidence type="ECO:0000259" key="6">
    <source>
        <dbReference type="PROSITE" id="PS50188"/>
    </source>
</evidence>
<gene>
    <name evidence="8" type="primary">SPSB2</name>
    <name evidence="8" type="ORF">AOXY_G16749</name>
</gene>
<comment type="pathway">
    <text evidence="2">Protein modification; protein ubiquitination.</text>
</comment>
<dbReference type="InterPro" id="IPR050672">
    <property type="entry name" value="FBXO45-Fsn/SPSB_families"/>
</dbReference>
<evidence type="ECO:0000256" key="5">
    <source>
        <dbReference type="ARBA" id="ARBA00022786"/>
    </source>
</evidence>
<dbReference type="GO" id="GO:0043161">
    <property type="term" value="P:proteasome-mediated ubiquitin-dependent protein catabolic process"/>
    <property type="evidence" value="ECO:0007669"/>
    <property type="project" value="TreeGrafter"/>
</dbReference>
<dbReference type="GO" id="GO:0019005">
    <property type="term" value="C:SCF ubiquitin ligase complex"/>
    <property type="evidence" value="ECO:0007669"/>
    <property type="project" value="TreeGrafter"/>
</dbReference>
<dbReference type="GO" id="GO:0005737">
    <property type="term" value="C:cytoplasm"/>
    <property type="evidence" value="ECO:0007669"/>
    <property type="project" value="UniProtKB-SubCell"/>
</dbReference>
<keyword evidence="5" id="KW-0833">Ubl conjugation pathway</keyword>
<dbReference type="InterPro" id="IPR043136">
    <property type="entry name" value="B30.2/SPRY_sf"/>
</dbReference>
<dbReference type="FunFam" id="2.60.120.920:FF:000048">
    <property type="entry name" value="SPRY domain-containing SOCS box protein 2"/>
    <property type="match status" value="1"/>
</dbReference>